<sequence length="287" mass="31613">MDLLSLNTFKAVVEYGGVQQASKQIHTVQSNVTARIKRLEEELQTSLFYRKGRKLELTPAGTVLLEYADKLLQLEKQAGIAVRQVGQAVGEIRIGSMESFAAVRMPGLLQNLMKAHPDLVPKVQSSTTGQLVDDVLNHKLDCAFVGGPINHPDLICHQVLLEELVIVSAKSTDVPNVLIMFREGCAYRERAESWLKENGKINADVMSMGTQEGILGCVAVGLGFTLVPRKVVEESKYAEDLEMQFLDAQYSQIPTLLITHKEAVAMTAIETMLSIFSSNIPEWESAA</sequence>
<dbReference type="Pfam" id="PF03466">
    <property type="entry name" value="LysR_substrate"/>
    <property type="match status" value="1"/>
</dbReference>
<keyword evidence="2" id="KW-0805">Transcription regulation</keyword>
<proteinExistence type="inferred from homology"/>
<evidence type="ECO:0000256" key="2">
    <source>
        <dbReference type="ARBA" id="ARBA00023015"/>
    </source>
</evidence>
<dbReference type="SUPFAM" id="SSF46785">
    <property type="entry name" value="Winged helix' DNA-binding domain"/>
    <property type="match status" value="1"/>
</dbReference>
<name>A0A7U8C6R0_NEPCE</name>
<evidence type="ECO:0000259" key="5">
    <source>
        <dbReference type="PROSITE" id="PS50931"/>
    </source>
</evidence>
<evidence type="ECO:0000313" key="7">
    <source>
        <dbReference type="Proteomes" id="UP000002171"/>
    </source>
</evidence>
<dbReference type="RefSeq" id="WP_007019944.1">
    <property type="nucleotide sequence ID" value="NZ_CH724125.1"/>
</dbReference>
<dbReference type="PROSITE" id="PS50931">
    <property type="entry name" value="HTH_LYSR"/>
    <property type="match status" value="1"/>
</dbReference>
<dbReference type="Proteomes" id="UP000002171">
    <property type="component" value="Unassembled WGS sequence"/>
</dbReference>
<dbReference type="GO" id="GO:0000976">
    <property type="term" value="F:transcription cis-regulatory region binding"/>
    <property type="evidence" value="ECO:0007669"/>
    <property type="project" value="TreeGrafter"/>
</dbReference>
<dbReference type="EMBL" id="AAOW01000009">
    <property type="protein sequence ID" value="EAR61254.1"/>
    <property type="molecule type" value="Genomic_DNA"/>
</dbReference>
<evidence type="ECO:0000256" key="1">
    <source>
        <dbReference type="ARBA" id="ARBA00009437"/>
    </source>
</evidence>
<dbReference type="GO" id="GO:0003700">
    <property type="term" value="F:DNA-binding transcription factor activity"/>
    <property type="evidence" value="ECO:0007669"/>
    <property type="project" value="InterPro"/>
</dbReference>
<dbReference type="InterPro" id="IPR005119">
    <property type="entry name" value="LysR_subst-bd"/>
</dbReference>
<dbReference type="PANTHER" id="PTHR30126:SF40">
    <property type="entry name" value="HTH-TYPE TRANSCRIPTIONAL REGULATOR GLTR"/>
    <property type="match status" value="1"/>
</dbReference>
<dbReference type="Pfam" id="PF00126">
    <property type="entry name" value="HTH_1"/>
    <property type="match status" value="1"/>
</dbReference>
<dbReference type="SUPFAM" id="SSF53850">
    <property type="entry name" value="Periplasmic binding protein-like II"/>
    <property type="match status" value="1"/>
</dbReference>
<dbReference type="AlphaFoldDB" id="A0A7U8C6R0"/>
<evidence type="ECO:0000256" key="4">
    <source>
        <dbReference type="ARBA" id="ARBA00023163"/>
    </source>
</evidence>
<keyword evidence="4" id="KW-0804">Transcription</keyword>
<dbReference type="InterPro" id="IPR000847">
    <property type="entry name" value="LysR_HTH_N"/>
</dbReference>
<comment type="caution">
    <text evidence="6">The sequence shown here is derived from an EMBL/GenBank/DDBJ whole genome shotgun (WGS) entry which is preliminary data.</text>
</comment>
<dbReference type="InterPro" id="IPR036388">
    <property type="entry name" value="WH-like_DNA-bd_sf"/>
</dbReference>
<feature type="domain" description="HTH lysR-type" evidence="5">
    <location>
        <begin position="1"/>
        <end position="58"/>
    </location>
</feature>
<gene>
    <name evidence="6" type="ORF">MED92_11024</name>
</gene>
<organism evidence="6 7">
    <name type="scientific">Neptuniibacter caesariensis</name>
    <dbReference type="NCBI Taxonomy" id="207954"/>
    <lineage>
        <taxon>Bacteria</taxon>
        <taxon>Pseudomonadati</taxon>
        <taxon>Pseudomonadota</taxon>
        <taxon>Gammaproteobacteria</taxon>
        <taxon>Oceanospirillales</taxon>
        <taxon>Oceanospirillaceae</taxon>
        <taxon>Neptuniibacter</taxon>
    </lineage>
</organism>
<dbReference type="InterPro" id="IPR036390">
    <property type="entry name" value="WH_DNA-bd_sf"/>
</dbReference>
<dbReference type="Gene3D" id="1.10.10.10">
    <property type="entry name" value="Winged helix-like DNA-binding domain superfamily/Winged helix DNA-binding domain"/>
    <property type="match status" value="1"/>
</dbReference>
<keyword evidence="7" id="KW-1185">Reference proteome</keyword>
<evidence type="ECO:0000313" key="6">
    <source>
        <dbReference type="EMBL" id="EAR61254.1"/>
    </source>
</evidence>
<dbReference type="Gene3D" id="3.40.190.10">
    <property type="entry name" value="Periplasmic binding protein-like II"/>
    <property type="match status" value="2"/>
</dbReference>
<dbReference type="FunFam" id="1.10.10.10:FF:000001">
    <property type="entry name" value="LysR family transcriptional regulator"/>
    <property type="match status" value="1"/>
</dbReference>
<comment type="similarity">
    <text evidence="1">Belongs to the LysR transcriptional regulatory family.</text>
</comment>
<dbReference type="OrthoDB" id="464481at2"/>
<dbReference type="PANTHER" id="PTHR30126">
    <property type="entry name" value="HTH-TYPE TRANSCRIPTIONAL REGULATOR"/>
    <property type="match status" value="1"/>
</dbReference>
<reference evidence="6 7" key="1">
    <citation type="submission" date="2006-02" db="EMBL/GenBank/DDBJ databases">
        <authorList>
            <person name="Pinhassi J."/>
            <person name="Pedros-Alio C."/>
            <person name="Ferriera S."/>
            <person name="Johnson J."/>
            <person name="Kravitz S."/>
            <person name="Halpern A."/>
            <person name="Remington K."/>
            <person name="Beeson K."/>
            <person name="Tran B."/>
            <person name="Rogers Y.-H."/>
            <person name="Friedman R."/>
            <person name="Venter J.C."/>
        </authorList>
    </citation>
    <scope>NUCLEOTIDE SEQUENCE [LARGE SCALE GENOMIC DNA]</scope>
    <source>
        <strain evidence="6 7">MED92</strain>
    </source>
</reference>
<keyword evidence="3" id="KW-0238">DNA-binding</keyword>
<protein>
    <submittedName>
        <fullName evidence="6">Regulatory protein, LysR:LysR, substrate-binding</fullName>
    </submittedName>
</protein>
<evidence type="ECO:0000256" key="3">
    <source>
        <dbReference type="ARBA" id="ARBA00023125"/>
    </source>
</evidence>
<accession>A0A7U8C6R0</accession>